<dbReference type="Proteomes" id="UP001391051">
    <property type="component" value="Unassembled WGS sequence"/>
</dbReference>
<dbReference type="EMBL" id="JAQQWE010000005">
    <property type="protein sequence ID" value="KAK7952314.1"/>
    <property type="molecule type" value="Genomic_DNA"/>
</dbReference>
<feature type="transmembrane region" description="Helical" evidence="6">
    <location>
        <begin position="276"/>
        <end position="297"/>
    </location>
</feature>
<protein>
    <submittedName>
        <fullName evidence="7">Uncharacterized protein</fullName>
    </submittedName>
</protein>
<evidence type="ECO:0000256" key="6">
    <source>
        <dbReference type="SAM" id="Phobius"/>
    </source>
</evidence>
<feature type="transmembrane region" description="Helical" evidence="6">
    <location>
        <begin position="317"/>
        <end position="338"/>
    </location>
</feature>
<feature type="transmembrane region" description="Helical" evidence="6">
    <location>
        <begin position="473"/>
        <end position="492"/>
    </location>
</feature>
<evidence type="ECO:0000313" key="8">
    <source>
        <dbReference type="Proteomes" id="UP001391051"/>
    </source>
</evidence>
<evidence type="ECO:0000256" key="5">
    <source>
        <dbReference type="SAM" id="MobiDB-lite"/>
    </source>
</evidence>
<keyword evidence="8" id="KW-1185">Reference proteome</keyword>
<evidence type="ECO:0000256" key="2">
    <source>
        <dbReference type="ARBA" id="ARBA00022692"/>
    </source>
</evidence>
<evidence type="ECO:0000313" key="7">
    <source>
        <dbReference type="EMBL" id="KAK7952314.1"/>
    </source>
</evidence>
<feature type="transmembrane region" description="Helical" evidence="6">
    <location>
        <begin position="400"/>
        <end position="421"/>
    </location>
</feature>
<dbReference type="SUPFAM" id="SSF103473">
    <property type="entry name" value="MFS general substrate transporter"/>
    <property type="match status" value="1"/>
</dbReference>
<feature type="transmembrane region" description="Helical" evidence="6">
    <location>
        <begin position="137"/>
        <end position="159"/>
    </location>
</feature>
<evidence type="ECO:0000256" key="1">
    <source>
        <dbReference type="ARBA" id="ARBA00004141"/>
    </source>
</evidence>
<keyword evidence="3 6" id="KW-1133">Transmembrane helix</keyword>
<organism evidence="7 8">
    <name type="scientific">Apiospora aurea</name>
    <dbReference type="NCBI Taxonomy" id="335848"/>
    <lineage>
        <taxon>Eukaryota</taxon>
        <taxon>Fungi</taxon>
        <taxon>Dikarya</taxon>
        <taxon>Ascomycota</taxon>
        <taxon>Pezizomycotina</taxon>
        <taxon>Sordariomycetes</taxon>
        <taxon>Xylariomycetidae</taxon>
        <taxon>Amphisphaeriales</taxon>
        <taxon>Apiosporaceae</taxon>
        <taxon>Apiospora</taxon>
    </lineage>
</organism>
<comment type="subcellular location">
    <subcellularLocation>
        <location evidence="1">Membrane</location>
        <topology evidence="1">Multi-pass membrane protein</topology>
    </subcellularLocation>
</comment>
<keyword evidence="2 6" id="KW-0812">Transmembrane</keyword>
<proteinExistence type="predicted"/>
<keyword evidence="4 6" id="KW-0472">Membrane</keyword>
<dbReference type="PANTHER" id="PTHR23507:SF1">
    <property type="entry name" value="FI18259P1-RELATED"/>
    <property type="match status" value="1"/>
</dbReference>
<feature type="transmembrane region" description="Helical" evidence="6">
    <location>
        <begin position="374"/>
        <end position="394"/>
    </location>
</feature>
<evidence type="ECO:0000256" key="3">
    <source>
        <dbReference type="ARBA" id="ARBA00022989"/>
    </source>
</evidence>
<comment type="caution">
    <text evidence="7">The sequence shown here is derived from an EMBL/GenBank/DDBJ whole genome shotgun (WGS) entry which is preliminary data.</text>
</comment>
<feature type="transmembrane region" description="Helical" evidence="6">
    <location>
        <begin position="104"/>
        <end position="125"/>
    </location>
</feature>
<dbReference type="GeneID" id="92077326"/>
<feature type="transmembrane region" description="Helical" evidence="6">
    <location>
        <begin position="433"/>
        <end position="453"/>
    </location>
</feature>
<gene>
    <name evidence="7" type="ORF">PG986_008042</name>
</gene>
<dbReference type="PANTHER" id="PTHR23507">
    <property type="entry name" value="ZGC:174356"/>
    <property type="match status" value="1"/>
</dbReference>
<feature type="compositionally biased region" description="Low complexity" evidence="5">
    <location>
        <begin position="355"/>
        <end position="369"/>
    </location>
</feature>
<dbReference type="InterPro" id="IPR036259">
    <property type="entry name" value="MFS_trans_sf"/>
</dbReference>
<name>A0ABR1QEB3_9PEZI</name>
<evidence type="ECO:0000256" key="4">
    <source>
        <dbReference type="ARBA" id="ARBA00023136"/>
    </source>
</evidence>
<dbReference type="RefSeq" id="XP_066700376.1">
    <property type="nucleotide sequence ID" value="XM_066844264.1"/>
</dbReference>
<reference evidence="7 8" key="1">
    <citation type="submission" date="2023-01" db="EMBL/GenBank/DDBJ databases">
        <title>Analysis of 21 Apiospora genomes using comparative genomics revels a genus with tremendous synthesis potential of carbohydrate active enzymes and secondary metabolites.</title>
        <authorList>
            <person name="Sorensen T."/>
        </authorList>
    </citation>
    <scope>NUCLEOTIDE SEQUENCE [LARGE SCALE GENOMIC DNA]</scope>
    <source>
        <strain evidence="7 8">CBS 24483</strain>
    </source>
</reference>
<feature type="transmembrane region" description="Helical" evidence="6">
    <location>
        <begin position="191"/>
        <end position="211"/>
    </location>
</feature>
<dbReference type="Gene3D" id="1.20.1250.20">
    <property type="entry name" value="MFS general substrate transporter like domains"/>
    <property type="match status" value="1"/>
</dbReference>
<feature type="transmembrane region" description="Helical" evidence="6">
    <location>
        <begin position="223"/>
        <end position="245"/>
    </location>
</feature>
<sequence>MRYLETIRRRPACVVGILTITVFLVQIGLTLTDIPSISLIQQYVCIRQNPGVDPDSLTPEQCQTISVVREVNVIQMLSTLTASAPAILTALIYGALADIVGRKLVFLISLLGLGIFQIASMILAMSVPTISVESVSVAGLVLFIGDGIGVAEAMVFTIISDVTFDRWRSRGIPNYLSDAGHMLRRTISFQIAICSVLLAEVVAAVSTPSLMSASSWASLQLGLGLTVAGALFLFTLPETLDVILAPPSQYRQRTMLSTLAELMEFLAHLRHNSLPIWLLIPAAALTMPIATTAASILSRTAPFRYSTTFAASSALVAVRAGTTIFALLVLLPPLLMFYNRRHLRPLHRRREPGTSTASSPSKPQSQPHPLSRDLDLACLFALFPILGTLILAASSTARGATAGVVVFTLGAPVPGLTRAVLARLVEPAHRGRFFGMLAVVEQTGFLVVGLFLSGLLDAGLRNSEGRGEQWLGLPLYLAAVLFAMLALGLWLAHPRELQQPVQTERN</sequence>
<accession>A0ABR1QEB3</accession>
<feature type="transmembrane region" description="Helical" evidence="6">
    <location>
        <begin position="73"/>
        <end position="97"/>
    </location>
</feature>
<feature type="region of interest" description="Disordered" evidence="5">
    <location>
        <begin position="348"/>
        <end position="370"/>
    </location>
</feature>
<feature type="transmembrane region" description="Helical" evidence="6">
    <location>
        <begin position="12"/>
        <end position="31"/>
    </location>
</feature>